<keyword evidence="1" id="KW-0175">Coiled coil</keyword>
<gene>
    <name evidence="5" type="ORF">GN244_ATG05979</name>
    <name evidence="6" type="ORF">GN958_ATG18595</name>
</gene>
<evidence type="ECO:0000256" key="3">
    <source>
        <dbReference type="SAM" id="Phobius"/>
    </source>
</evidence>
<dbReference type="GO" id="GO:0016020">
    <property type="term" value="C:membrane"/>
    <property type="evidence" value="ECO:0007669"/>
    <property type="project" value="InterPro"/>
</dbReference>
<feature type="transmembrane region" description="Helical" evidence="3">
    <location>
        <begin position="298"/>
        <end position="320"/>
    </location>
</feature>
<dbReference type="EMBL" id="JAACNO010002573">
    <property type="protein sequence ID" value="KAF4132193.1"/>
    <property type="molecule type" value="Genomic_DNA"/>
</dbReference>
<dbReference type="EMBL" id="WSZM01000113">
    <property type="protein sequence ID" value="KAF4041764.1"/>
    <property type="molecule type" value="Genomic_DNA"/>
</dbReference>
<reference evidence="5" key="1">
    <citation type="submission" date="2020-04" db="EMBL/GenBank/DDBJ databases">
        <title>Hybrid Assembly of Korean Phytophthora infestans isolates.</title>
        <authorList>
            <person name="Prokchorchik M."/>
            <person name="Lee Y."/>
            <person name="Seo J."/>
            <person name="Cho J.-H."/>
            <person name="Park Y.-E."/>
            <person name="Jang D.-C."/>
            <person name="Im J.-S."/>
            <person name="Choi J.-G."/>
            <person name="Park H.-J."/>
            <person name="Lee G.-B."/>
            <person name="Lee Y.-G."/>
            <person name="Hong S.-Y."/>
            <person name="Cho K."/>
            <person name="Sohn K.H."/>
        </authorList>
    </citation>
    <scope>NUCLEOTIDE SEQUENCE</scope>
    <source>
        <strain evidence="5">KR_1_A1</strain>
        <strain evidence="6">KR_2_A2</strain>
    </source>
</reference>
<accession>A0A833W495</accession>
<proteinExistence type="predicted"/>
<organism evidence="5 7">
    <name type="scientific">Phytophthora infestans</name>
    <name type="common">Potato late blight agent</name>
    <name type="synonym">Botrytis infestans</name>
    <dbReference type="NCBI Taxonomy" id="4787"/>
    <lineage>
        <taxon>Eukaryota</taxon>
        <taxon>Sar</taxon>
        <taxon>Stramenopiles</taxon>
        <taxon>Oomycota</taxon>
        <taxon>Peronosporomycetes</taxon>
        <taxon>Peronosporales</taxon>
        <taxon>Peronosporaceae</taxon>
        <taxon>Phytophthora</taxon>
    </lineage>
</organism>
<evidence type="ECO:0000313" key="6">
    <source>
        <dbReference type="EMBL" id="KAF4132193.1"/>
    </source>
</evidence>
<dbReference type="Proteomes" id="UP000704712">
    <property type="component" value="Unassembled WGS sequence"/>
</dbReference>
<dbReference type="PANTHER" id="PTHR10153">
    <property type="entry name" value="SMALL CONDUCTANCE CALCIUM-ACTIVATED POTASSIUM CHANNEL"/>
    <property type="match status" value="1"/>
</dbReference>
<dbReference type="InterPro" id="IPR013099">
    <property type="entry name" value="K_chnl_dom"/>
</dbReference>
<dbReference type="Proteomes" id="UP000602510">
    <property type="component" value="Unassembled WGS sequence"/>
</dbReference>
<feature type="compositionally biased region" description="Low complexity" evidence="2">
    <location>
        <begin position="559"/>
        <end position="582"/>
    </location>
</feature>
<dbReference type="AlphaFoldDB" id="A0A833W495"/>
<keyword evidence="3" id="KW-0472">Membrane</keyword>
<feature type="domain" description="Potassium channel" evidence="4">
    <location>
        <begin position="301"/>
        <end position="356"/>
    </location>
</feature>
<sequence length="734" mass="81271">MPSRNEIVPLDASISAAECSEPNPRPGPGVVTVPVLPKLKVKTFGSKAKATTAEMASVQERRMLLVQAQRRYTAFQVFYGFSGLALMMMQMEYVWLANTRTLPESCPVESTTQCPLCFQALDTNVPVSEGRMVLLALRVLMSFSTTLMLYYIYLYYAAECEVMKLKNIMPPTATLLSSSLRHTLLIEMAVLAVHPFPGIEDVDPKWPQLTVAASLLMFTRVIFIIRVVQFRNSFNSSNGWFIGALTNVDFNATFFMKSTLKNHPTSCLMASFAVLGFAAGYSLYVAERFLCAFKADSCCQPMLLGDAIWMLVITILTIGYGDVVPRTTLGRAIAVTAGVFGTLSTAVTIAVMSNYLVLTRSEHKVNAFLKKDEHRRLLNDHAARALQAFAQLRAAQRRHNRAASLEVGESSHVNVSTTEAPEGKATGTTSTKRALRRAELKLFTVLSKYRQVKRRVHSHDVSDPIDSQMTMLEMMEVNVEYIRTKIEELSELFLAQNGVRSHSKRNLSNIIAAATIPESVTDTTTCSSIQSGGGCSVSLPPTRSSITLLQQLQQQPSQLQWSLRQPQQQQPNQPKQQTPTSQSILSSSIAYEATSVGADTQAATSSSDNVPRWAIMMELTLQSLLEQVSRVSGEVEALKSRIHAQSETLESRLMNLEKRLVVSDALNEMSRTRGSTRNLFLRALKSTEESPAFETSPRQRRVSATATHRPSIHNFVTASELLEFQTPNEEQGKG</sequence>
<feature type="transmembrane region" description="Helical" evidence="3">
    <location>
        <begin position="72"/>
        <end position="91"/>
    </location>
</feature>
<dbReference type="SUPFAM" id="SSF81324">
    <property type="entry name" value="Voltage-gated potassium channels"/>
    <property type="match status" value="1"/>
</dbReference>
<feature type="transmembrane region" description="Helical" evidence="3">
    <location>
        <begin position="268"/>
        <end position="286"/>
    </location>
</feature>
<keyword evidence="7" id="KW-1185">Reference proteome</keyword>
<feature type="transmembrane region" description="Helical" evidence="3">
    <location>
        <begin position="135"/>
        <end position="158"/>
    </location>
</feature>
<feature type="transmembrane region" description="Helical" evidence="3">
    <location>
        <begin position="332"/>
        <end position="358"/>
    </location>
</feature>
<feature type="coiled-coil region" evidence="1">
    <location>
        <begin position="621"/>
        <end position="659"/>
    </location>
</feature>
<comment type="caution">
    <text evidence="5">The sequence shown here is derived from an EMBL/GenBank/DDBJ whole genome shotgun (WGS) entry which is preliminary data.</text>
</comment>
<dbReference type="Gene3D" id="1.10.287.70">
    <property type="match status" value="1"/>
</dbReference>
<dbReference type="Pfam" id="PF07885">
    <property type="entry name" value="Ion_trans_2"/>
    <property type="match status" value="1"/>
</dbReference>
<evidence type="ECO:0000256" key="1">
    <source>
        <dbReference type="SAM" id="Coils"/>
    </source>
</evidence>
<evidence type="ECO:0000313" key="7">
    <source>
        <dbReference type="Proteomes" id="UP000602510"/>
    </source>
</evidence>
<dbReference type="GO" id="GO:0016286">
    <property type="term" value="F:small conductance calcium-activated potassium channel activity"/>
    <property type="evidence" value="ECO:0007669"/>
    <property type="project" value="InterPro"/>
</dbReference>
<dbReference type="Pfam" id="PF03530">
    <property type="entry name" value="SK_channel"/>
    <property type="match status" value="1"/>
</dbReference>
<keyword evidence="3" id="KW-1133">Transmembrane helix</keyword>
<dbReference type="InterPro" id="IPR015449">
    <property type="entry name" value="K_chnl_Ca-activ_SK"/>
</dbReference>
<evidence type="ECO:0000256" key="2">
    <source>
        <dbReference type="SAM" id="MobiDB-lite"/>
    </source>
</evidence>
<evidence type="ECO:0000313" key="5">
    <source>
        <dbReference type="EMBL" id="KAF4041764.1"/>
    </source>
</evidence>
<feature type="region of interest" description="Disordered" evidence="2">
    <location>
        <begin position="401"/>
        <end position="432"/>
    </location>
</feature>
<keyword evidence="3" id="KW-0812">Transmembrane</keyword>
<evidence type="ECO:0000259" key="4">
    <source>
        <dbReference type="Pfam" id="PF07885"/>
    </source>
</evidence>
<protein>
    <submittedName>
        <fullName evidence="5">Ion channel</fullName>
    </submittedName>
</protein>
<feature type="region of interest" description="Disordered" evidence="2">
    <location>
        <begin position="559"/>
        <end position="584"/>
    </location>
</feature>
<name>A0A833W495_PHYIN</name>